<name>A0A8H7N381_BIOOC</name>
<accession>A0A8H7N381</accession>
<protein>
    <submittedName>
        <fullName evidence="1">Uncharacterized protein</fullName>
    </submittedName>
</protein>
<reference evidence="1" key="1">
    <citation type="submission" date="2020-10" db="EMBL/GenBank/DDBJ databases">
        <title>High-Quality Genome Resource of Clonostachys rosea strain S41 by Oxford Nanopore Long-Read Sequencing.</title>
        <authorList>
            <person name="Wang H."/>
        </authorList>
    </citation>
    <scope>NUCLEOTIDE SEQUENCE</scope>
    <source>
        <strain evidence="1">S41</strain>
    </source>
</reference>
<dbReference type="AlphaFoldDB" id="A0A8H7N381"/>
<gene>
    <name evidence="1" type="ORF">IM811_002497</name>
</gene>
<evidence type="ECO:0000313" key="1">
    <source>
        <dbReference type="EMBL" id="KAF9747163.1"/>
    </source>
</evidence>
<dbReference type="InterPro" id="IPR025444">
    <property type="entry name" value="Monooxy_af470"/>
</dbReference>
<sequence length="281" mass="31494">MVVEFKPKLGLTSGARDYDNPSALFFILLDTLKIRTRILLGALIQLSLCSVLPMRLAIAPACLMLFHSFITTIVQARSPKSSHFQRDVVFGRVTSQLPSGDGSYGTQPARDSVVFFNLGIQYNHPLGVLSNGAYEVSQFYLKMEKDLLARREELGLLSISKWHASERESNNTLIITFYFKDVESVHKFAHEELHRKATDFYHKAKFEHIGVFHETLIVPAKNYETVYVNCRPVLMGTGAVRLDGEKGSGGLWATPLVNADHPNLKTQYARLSRHENGVAKG</sequence>
<comment type="caution">
    <text evidence="1">The sequence shown here is derived from an EMBL/GenBank/DDBJ whole genome shotgun (WGS) entry which is preliminary data.</text>
</comment>
<organism evidence="1 2">
    <name type="scientific">Bionectria ochroleuca</name>
    <name type="common">Gliocladium roseum</name>
    <dbReference type="NCBI Taxonomy" id="29856"/>
    <lineage>
        <taxon>Eukaryota</taxon>
        <taxon>Fungi</taxon>
        <taxon>Dikarya</taxon>
        <taxon>Ascomycota</taxon>
        <taxon>Pezizomycotina</taxon>
        <taxon>Sordariomycetes</taxon>
        <taxon>Hypocreomycetidae</taxon>
        <taxon>Hypocreales</taxon>
        <taxon>Bionectriaceae</taxon>
        <taxon>Clonostachys</taxon>
    </lineage>
</organism>
<dbReference type="Proteomes" id="UP000616885">
    <property type="component" value="Unassembled WGS sequence"/>
</dbReference>
<dbReference type="Pfam" id="PF13826">
    <property type="entry name" value="Monooxy_af470-like"/>
    <property type="match status" value="1"/>
</dbReference>
<evidence type="ECO:0000313" key="2">
    <source>
        <dbReference type="Proteomes" id="UP000616885"/>
    </source>
</evidence>
<proteinExistence type="predicted"/>
<dbReference type="EMBL" id="JADCTT010000010">
    <property type="protein sequence ID" value="KAF9747163.1"/>
    <property type="molecule type" value="Genomic_DNA"/>
</dbReference>